<reference evidence="11 12" key="1">
    <citation type="submission" date="2018-06" db="EMBL/GenBank/DDBJ databases">
        <title>A transcriptomic atlas of mushroom development highlights an independent origin of complex multicellularity.</title>
        <authorList>
            <consortium name="DOE Joint Genome Institute"/>
            <person name="Krizsan K."/>
            <person name="Almasi E."/>
            <person name="Merenyi Z."/>
            <person name="Sahu N."/>
            <person name="Viragh M."/>
            <person name="Koszo T."/>
            <person name="Mondo S."/>
            <person name="Kiss B."/>
            <person name="Balint B."/>
            <person name="Kues U."/>
            <person name="Barry K."/>
            <person name="Hegedus J.C."/>
            <person name="Henrissat B."/>
            <person name="Johnson J."/>
            <person name="Lipzen A."/>
            <person name="Ohm R."/>
            <person name="Nagy I."/>
            <person name="Pangilinan J."/>
            <person name="Yan J."/>
            <person name="Xiong Y."/>
            <person name="Grigoriev I.V."/>
            <person name="Hibbett D.S."/>
            <person name="Nagy L.G."/>
        </authorList>
    </citation>
    <scope>NUCLEOTIDE SEQUENCE [LARGE SCALE GENOMIC DNA]</scope>
    <source>
        <strain evidence="11 12">SZMC22713</strain>
    </source>
</reference>
<gene>
    <name evidence="11" type="ORF">BD410DRAFT_843381</name>
</gene>
<dbReference type="OrthoDB" id="258627at2759"/>
<feature type="domain" description="CobW/HypB/UreG nucleotide-binding" evidence="9">
    <location>
        <begin position="34"/>
        <end position="245"/>
    </location>
</feature>
<accession>A0A4Y7PRK1</accession>
<dbReference type="Pfam" id="PF07683">
    <property type="entry name" value="CobW_C"/>
    <property type="match status" value="1"/>
</dbReference>
<dbReference type="InterPro" id="IPR036627">
    <property type="entry name" value="CobW-likC_sf"/>
</dbReference>
<keyword evidence="1" id="KW-0547">Nucleotide-binding</keyword>
<evidence type="ECO:0000313" key="11">
    <source>
        <dbReference type="EMBL" id="TDL17718.1"/>
    </source>
</evidence>
<keyword evidence="2" id="KW-0378">Hydrolase</keyword>
<evidence type="ECO:0000313" key="12">
    <source>
        <dbReference type="Proteomes" id="UP000294933"/>
    </source>
</evidence>
<evidence type="ECO:0000256" key="7">
    <source>
        <dbReference type="ARBA" id="ARBA00049117"/>
    </source>
</evidence>
<feature type="domain" description="CobW C-terminal" evidence="10">
    <location>
        <begin position="318"/>
        <end position="405"/>
    </location>
</feature>
<dbReference type="STRING" id="50990.A0A4Y7PRK1"/>
<evidence type="ECO:0000256" key="1">
    <source>
        <dbReference type="ARBA" id="ARBA00022741"/>
    </source>
</evidence>
<feature type="compositionally biased region" description="Basic and acidic residues" evidence="8">
    <location>
        <begin position="277"/>
        <end position="297"/>
    </location>
</feature>
<dbReference type="InterPro" id="IPR003495">
    <property type="entry name" value="CobW/HypB/UreG_nucleotide-bd"/>
</dbReference>
<dbReference type="CDD" id="cd03112">
    <property type="entry name" value="CobW-like"/>
    <property type="match status" value="1"/>
</dbReference>
<dbReference type="Proteomes" id="UP000294933">
    <property type="component" value="Unassembled WGS sequence"/>
</dbReference>
<dbReference type="InterPro" id="IPR011629">
    <property type="entry name" value="CobW-like_C"/>
</dbReference>
<dbReference type="SUPFAM" id="SSF90002">
    <property type="entry name" value="Hypothetical protein YjiA, C-terminal domain"/>
    <property type="match status" value="1"/>
</dbReference>
<dbReference type="SUPFAM" id="SSF52540">
    <property type="entry name" value="P-loop containing nucleoside triphosphate hydrolases"/>
    <property type="match status" value="1"/>
</dbReference>
<dbReference type="Gene3D" id="3.30.1220.10">
    <property type="entry name" value="CobW-like, C-terminal domain"/>
    <property type="match status" value="1"/>
</dbReference>
<dbReference type="VEuPathDB" id="FungiDB:BD410DRAFT_843381"/>
<evidence type="ECO:0000256" key="3">
    <source>
        <dbReference type="ARBA" id="ARBA00022833"/>
    </source>
</evidence>
<evidence type="ECO:0000256" key="5">
    <source>
        <dbReference type="ARBA" id="ARBA00023186"/>
    </source>
</evidence>
<evidence type="ECO:0000256" key="4">
    <source>
        <dbReference type="ARBA" id="ARBA00023134"/>
    </source>
</evidence>
<dbReference type="Gene3D" id="3.40.50.300">
    <property type="entry name" value="P-loop containing nucleotide triphosphate hydrolases"/>
    <property type="match status" value="1"/>
</dbReference>
<comment type="similarity">
    <text evidence="6">Belongs to the SIMIBI class G3E GTPase family. ZNG1 subfamily.</text>
</comment>
<keyword evidence="3" id="KW-0862">Zinc</keyword>
<sequence>MINDDNDIPDLIASDVNTGIDAPNTTTSENARVPCTLISGFLGAGKSTLLKRILTEKHGYRIAVIMNEFGDTADIEAKAINVSSSDNPEELSEEFLELPNGCLCCSIKDVGIAAMEKLMKRKGGFDYILLETTGLADPGPIASMFWQNEEYSIGLGKDICLDGVVCVVDAVFGQKQIAEDHGENGIGESVRHVFSYRHFLRTLKMSRQIACADVVLLNKVDLVMDHDLGSIESTIRSINPSAPIHRTTQAQIDLKYVIGLDAYSTRTQLFNSADANAPHDHDHDHDDPSHSHDENPSRHGSVSSLRVSCPTLSTMQIQKLDEWIRSVLWDGHLPENIDHKVEVLRCKGVYNAISGEQYVLQGVRSLYEINQVEGEIDIGATEVGKLIFIGKGLGEEARSSLTSCLQLQ</sequence>
<evidence type="ECO:0000256" key="6">
    <source>
        <dbReference type="ARBA" id="ARBA00034320"/>
    </source>
</evidence>
<keyword evidence="4" id="KW-0342">GTP-binding</keyword>
<dbReference type="PANTHER" id="PTHR13748:SF31">
    <property type="entry name" value="ZINC-REGULATED GTPASE METALLOPROTEIN ACTIVATOR 1A-RELATED"/>
    <property type="match status" value="1"/>
</dbReference>
<keyword evidence="5" id="KW-0143">Chaperone</keyword>
<dbReference type="InterPro" id="IPR027417">
    <property type="entry name" value="P-loop_NTPase"/>
</dbReference>
<dbReference type="GO" id="GO:0005737">
    <property type="term" value="C:cytoplasm"/>
    <property type="evidence" value="ECO:0007669"/>
    <property type="project" value="TreeGrafter"/>
</dbReference>
<dbReference type="AlphaFoldDB" id="A0A4Y7PRK1"/>
<organism evidence="11 12">
    <name type="scientific">Rickenella mellea</name>
    <dbReference type="NCBI Taxonomy" id="50990"/>
    <lineage>
        <taxon>Eukaryota</taxon>
        <taxon>Fungi</taxon>
        <taxon>Dikarya</taxon>
        <taxon>Basidiomycota</taxon>
        <taxon>Agaricomycotina</taxon>
        <taxon>Agaricomycetes</taxon>
        <taxon>Hymenochaetales</taxon>
        <taxon>Rickenellaceae</taxon>
        <taxon>Rickenella</taxon>
    </lineage>
</organism>
<dbReference type="Pfam" id="PF02492">
    <property type="entry name" value="cobW"/>
    <property type="match status" value="1"/>
</dbReference>
<comment type="catalytic activity">
    <reaction evidence="7">
        <text>GTP + H2O = GDP + phosphate + H(+)</text>
        <dbReference type="Rhea" id="RHEA:19669"/>
        <dbReference type="ChEBI" id="CHEBI:15377"/>
        <dbReference type="ChEBI" id="CHEBI:15378"/>
        <dbReference type="ChEBI" id="CHEBI:37565"/>
        <dbReference type="ChEBI" id="CHEBI:43474"/>
        <dbReference type="ChEBI" id="CHEBI:58189"/>
    </reaction>
    <physiologicalReaction direction="left-to-right" evidence="7">
        <dbReference type="Rhea" id="RHEA:19670"/>
    </physiologicalReaction>
</comment>
<evidence type="ECO:0000259" key="10">
    <source>
        <dbReference type="Pfam" id="PF07683"/>
    </source>
</evidence>
<dbReference type="InterPro" id="IPR051316">
    <property type="entry name" value="Zinc-reg_GTPase_activator"/>
</dbReference>
<evidence type="ECO:0000256" key="2">
    <source>
        <dbReference type="ARBA" id="ARBA00022801"/>
    </source>
</evidence>
<protein>
    <submittedName>
        <fullName evidence="11">CobW domain-containing protein</fullName>
    </submittedName>
</protein>
<dbReference type="GO" id="GO:0005525">
    <property type="term" value="F:GTP binding"/>
    <property type="evidence" value="ECO:0007669"/>
    <property type="project" value="UniProtKB-KW"/>
</dbReference>
<evidence type="ECO:0000259" key="9">
    <source>
        <dbReference type="Pfam" id="PF02492"/>
    </source>
</evidence>
<dbReference type="GO" id="GO:0016787">
    <property type="term" value="F:hydrolase activity"/>
    <property type="evidence" value="ECO:0007669"/>
    <property type="project" value="UniProtKB-KW"/>
</dbReference>
<evidence type="ECO:0000256" key="8">
    <source>
        <dbReference type="SAM" id="MobiDB-lite"/>
    </source>
</evidence>
<name>A0A4Y7PRK1_9AGAM</name>
<dbReference type="EMBL" id="ML170217">
    <property type="protein sequence ID" value="TDL17718.1"/>
    <property type="molecule type" value="Genomic_DNA"/>
</dbReference>
<feature type="region of interest" description="Disordered" evidence="8">
    <location>
        <begin position="273"/>
        <end position="304"/>
    </location>
</feature>
<keyword evidence="12" id="KW-1185">Reference proteome</keyword>
<proteinExistence type="inferred from homology"/>
<dbReference type="PANTHER" id="PTHR13748">
    <property type="entry name" value="COBW-RELATED"/>
    <property type="match status" value="1"/>
</dbReference>